<protein>
    <submittedName>
        <fullName evidence="1">HTH DNA binding domain protein</fullName>
    </submittedName>
</protein>
<proteinExistence type="predicted"/>
<sequence length="64" mass="7100">MKKQYLTAREVAEVCGVSDGKAYGLIREMNAELKAAGYLTVSGKVPVAFFRKKYYGFEEVGDSE</sequence>
<name>A0A8S5PMU8_9CAUD</name>
<organism evidence="1">
    <name type="scientific">Siphoviridae sp. ct5kv15</name>
    <dbReference type="NCBI Taxonomy" id="2825338"/>
    <lineage>
        <taxon>Viruses</taxon>
        <taxon>Duplodnaviria</taxon>
        <taxon>Heunggongvirae</taxon>
        <taxon>Uroviricota</taxon>
        <taxon>Caudoviricetes</taxon>
    </lineage>
</organism>
<dbReference type="EMBL" id="BK015457">
    <property type="protein sequence ID" value="DAE07811.1"/>
    <property type="molecule type" value="Genomic_DNA"/>
</dbReference>
<evidence type="ECO:0000313" key="1">
    <source>
        <dbReference type="EMBL" id="DAE07811.1"/>
    </source>
</evidence>
<accession>A0A8S5PMU8</accession>
<reference evidence="1" key="1">
    <citation type="journal article" date="2021" name="Proc. Natl. Acad. Sci. U.S.A.">
        <title>A Catalog of Tens of Thousands of Viruses from Human Metagenomes Reveals Hidden Associations with Chronic Diseases.</title>
        <authorList>
            <person name="Tisza M.J."/>
            <person name="Buck C.B."/>
        </authorList>
    </citation>
    <scope>NUCLEOTIDE SEQUENCE</scope>
    <source>
        <strain evidence="1">Ct5kv15</strain>
    </source>
</reference>